<dbReference type="EMBL" id="JBBJUP010000002">
    <property type="protein sequence ID" value="MEJ8277924.1"/>
    <property type="molecule type" value="Genomic_DNA"/>
</dbReference>
<comment type="caution">
    <text evidence="1">The sequence shown here is derived from an EMBL/GenBank/DDBJ whole genome shotgun (WGS) entry which is preliminary data.</text>
</comment>
<name>A0ABU8T1V5_9PSEU</name>
<reference evidence="1 2" key="1">
    <citation type="submission" date="2024-03" db="EMBL/GenBank/DDBJ databases">
        <title>Draft genome sequence of Pseudonocardia sp. DW16-2.</title>
        <authorList>
            <person name="Duangmal K."/>
        </authorList>
    </citation>
    <scope>NUCLEOTIDE SEQUENCE [LARGE SCALE GENOMIC DNA]</scope>
    <source>
        <strain evidence="1 2">DW16-2</strain>
    </source>
</reference>
<proteinExistence type="predicted"/>
<accession>A0ABU8T1V5</accession>
<gene>
    <name evidence="1" type="ORF">WJX68_03180</name>
</gene>
<dbReference type="RefSeq" id="WP_340286040.1">
    <property type="nucleotide sequence ID" value="NZ_JBBJUP010000002.1"/>
</dbReference>
<keyword evidence="2" id="KW-1185">Reference proteome</keyword>
<protein>
    <submittedName>
        <fullName evidence="1">Uncharacterized protein</fullName>
    </submittedName>
</protein>
<dbReference type="Proteomes" id="UP001364211">
    <property type="component" value="Unassembled WGS sequence"/>
</dbReference>
<organism evidence="1 2">
    <name type="scientific">Pseudonocardia spirodelae</name>
    <dbReference type="NCBI Taxonomy" id="3133431"/>
    <lineage>
        <taxon>Bacteria</taxon>
        <taxon>Bacillati</taxon>
        <taxon>Actinomycetota</taxon>
        <taxon>Actinomycetes</taxon>
        <taxon>Pseudonocardiales</taxon>
        <taxon>Pseudonocardiaceae</taxon>
        <taxon>Pseudonocardia</taxon>
    </lineage>
</organism>
<evidence type="ECO:0000313" key="2">
    <source>
        <dbReference type="Proteomes" id="UP001364211"/>
    </source>
</evidence>
<sequence>MTTVLVIGFDPRAFTGHDPGPVLDGLAHSRARFRELGIDAREVLVDPADAPREAIAAALRADRYDCVLVGGGLRHSDEYLVLFEDVVNLVHRHAPDAEIAFNATPATCAEAVLRRVGPR</sequence>
<evidence type="ECO:0000313" key="1">
    <source>
        <dbReference type="EMBL" id="MEJ8277924.1"/>
    </source>
</evidence>